<dbReference type="InterPro" id="IPR024674">
    <property type="entry name" value="HpaB/PvcC/4-BUDH_N"/>
</dbReference>
<dbReference type="EMBL" id="VANU01000004">
    <property type="protein sequence ID" value="TLP37730.1"/>
    <property type="molecule type" value="Genomic_DNA"/>
</dbReference>
<dbReference type="Proteomes" id="UP000308901">
    <property type="component" value="Unassembled WGS sequence"/>
</dbReference>
<dbReference type="Gene3D" id="2.40.110.10">
    <property type="entry name" value="Butyryl-CoA Dehydrogenase, subunit A, domain 2"/>
    <property type="match status" value="1"/>
</dbReference>
<dbReference type="InterPro" id="IPR009100">
    <property type="entry name" value="AcylCoA_DH/oxidase_NM_dom_sf"/>
</dbReference>
<dbReference type="GO" id="GO:0016627">
    <property type="term" value="F:oxidoreductase activity, acting on the CH-CH group of donors"/>
    <property type="evidence" value="ECO:0007669"/>
    <property type="project" value="InterPro"/>
</dbReference>
<evidence type="ECO:0000313" key="7">
    <source>
        <dbReference type="EMBL" id="TLP37730.1"/>
    </source>
</evidence>
<dbReference type="InterPro" id="IPR036250">
    <property type="entry name" value="AcylCo_DH-like_C"/>
</dbReference>
<feature type="binding site" evidence="4">
    <location>
        <begin position="146"/>
        <end position="148"/>
    </location>
    <ligand>
        <name>FAD</name>
        <dbReference type="ChEBI" id="CHEBI:57692"/>
    </ligand>
</feature>
<accession>A0A5R8Y0I6</accession>
<reference evidence="7 8" key="1">
    <citation type="submission" date="2019-05" db="EMBL/GenBank/DDBJ databases">
        <title>Arcobacter sp. nov., isolated from sea sediment.</title>
        <authorList>
            <person name="Kim W."/>
        </authorList>
    </citation>
    <scope>NUCLEOTIDE SEQUENCE [LARGE SCALE GENOMIC DNA]</scope>
    <source>
        <strain evidence="7 8">CAU 1517</strain>
    </source>
</reference>
<dbReference type="PANTHER" id="PTHR36117:SF3">
    <property type="entry name" value="4-HYDROXYPHENYLACETATE 3-MONOOXYGENASE-RELATED"/>
    <property type="match status" value="1"/>
</dbReference>
<evidence type="ECO:0000256" key="3">
    <source>
        <dbReference type="ARBA" id="ARBA00023002"/>
    </source>
</evidence>
<organism evidence="7 8">
    <name type="scientific">Arcobacter arenosus</name>
    <dbReference type="NCBI Taxonomy" id="2576037"/>
    <lineage>
        <taxon>Bacteria</taxon>
        <taxon>Pseudomonadati</taxon>
        <taxon>Campylobacterota</taxon>
        <taxon>Epsilonproteobacteria</taxon>
        <taxon>Campylobacterales</taxon>
        <taxon>Arcobacteraceae</taxon>
        <taxon>Arcobacter</taxon>
    </lineage>
</organism>
<keyword evidence="3" id="KW-0560">Oxidoreductase</keyword>
<evidence type="ECO:0000313" key="8">
    <source>
        <dbReference type="Proteomes" id="UP000308901"/>
    </source>
</evidence>
<dbReference type="SUPFAM" id="SSF56645">
    <property type="entry name" value="Acyl-CoA dehydrogenase NM domain-like"/>
    <property type="match status" value="1"/>
</dbReference>
<dbReference type="PIRSF" id="PIRSF000331">
    <property type="entry name" value="HpaA_HpaB"/>
    <property type="match status" value="1"/>
</dbReference>
<evidence type="ECO:0000256" key="4">
    <source>
        <dbReference type="PIRSR" id="PIRSR000331-2"/>
    </source>
</evidence>
<evidence type="ECO:0000256" key="2">
    <source>
        <dbReference type="ARBA" id="ARBA00022827"/>
    </source>
</evidence>
<dbReference type="PANTHER" id="PTHR36117">
    <property type="entry name" value="4-HYDROXYPHENYLACETATE 3-MONOOXYGENASE-RELATED"/>
    <property type="match status" value="1"/>
</dbReference>
<comment type="caution">
    <text evidence="7">The sequence shown here is derived from an EMBL/GenBank/DDBJ whole genome shotgun (WGS) entry which is preliminary data.</text>
</comment>
<sequence>MAARNGKQYLDGLKDEREIWIDGKKVNLFEHPSFKGSLQGMAGYFDWQHKFSDDCLVTDDVTGELMSASLILPKNKEDLEKRARCFEQLAKYSNGMLGRTPDYCNVALTGYVSRTDAFRAVGHDKWADNLEAFYREVVEKDLSLTHTIIQPQPDKSQPDLDGINGEVAFKVVERRDDCIVVSGAKILATLGPFADELFVYPSAPITSNGSADHALMFSIPVNTKGVIMVCRDHYEVNASIQDAPFSSRFDEQDAYVIFDNVEVPLNRVFMDGDLAFYNKTVIDQLGRYGNITQQTGIRAAVKLEFAYDLCHRMAKIIKTDKRPEVIMMLGEIWSYSQLTRSSIKAGFEGAHDWGNGAFFFDESPMRALIANMPAWMIRVNDIIKTIGSHNLLATPTVGSYENPEMKDLLNKYMPSANEEGAQERAQIFRIAWDFAGSALGGRVELYERYYLTSQQRNQMFGHVNAQKNFTWNQVEEFMINSGIK</sequence>
<dbReference type="RefSeq" id="WP_138152910.1">
    <property type="nucleotide sequence ID" value="NZ_VANU01000004.1"/>
</dbReference>
<dbReference type="InterPro" id="IPR046373">
    <property type="entry name" value="Acyl-CoA_Oxase/DH_mid-dom_sf"/>
</dbReference>
<evidence type="ECO:0000259" key="5">
    <source>
        <dbReference type="Pfam" id="PF03241"/>
    </source>
</evidence>
<dbReference type="InterPro" id="IPR024719">
    <property type="entry name" value="HpaB/PvcC/4-BUDH_C"/>
</dbReference>
<dbReference type="Pfam" id="PF11794">
    <property type="entry name" value="HpaB_N"/>
    <property type="match status" value="1"/>
</dbReference>
<dbReference type="Pfam" id="PF03241">
    <property type="entry name" value="HpaB"/>
    <property type="match status" value="1"/>
</dbReference>
<evidence type="ECO:0000259" key="6">
    <source>
        <dbReference type="Pfam" id="PF11794"/>
    </source>
</evidence>
<dbReference type="SUPFAM" id="SSF47203">
    <property type="entry name" value="Acyl-CoA dehydrogenase C-terminal domain-like"/>
    <property type="match status" value="1"/>
</dbReference>
<proteinExistence type="predicted"/>
<keyword evidence="1" id="KW-0285">Flavoprotein</keyword>
<keyword evidence="2 4" id="KW-0274">FAD</keyword>
<dbReference type="Gene3D" id="1.20.140.10">
    <property type="entry name" value="Butyryl-CoA Dehydrogenase, subunit A, domain 3"/>
    <property type="match status" value="1"/>
</dbReference>
<dbReference type="OrthoDB" id="7233724at2"/>
<dbReference type="AlphaFoldDB" id="A0A5R8Y0I6"/>
<dbReference type="Gene3D" id="1.10.3140.10">
    <property type="entry name" value="4-hydroxybutyryl-coa dehydratase, domain 1"/>
    <property type="match status" value="1"/>
</dbReference>
<name>A0A5R8Y0I6_9BACT</name>
<evidence type="ECO:0000256" key="1">
    <source>
        <dbReference type="ARBA" id="ARBA00022630"/>
    </source>
</evidence>
<dbReference type="InterPro" id="IPR004925">
    <property type="entry name" value="HpaB/PvcC/4-BUDH"/>
</dbReference>
<keyword evidence="8" id="KW-1185">Reference proteome</keyword>
<gene>
    <name evidence="7" type="ORF">FDK22_10465</name>
</gene>
<feature type="domain" description="HpaB/PvcC/4-BUDH C-terminal" evidence="5">
    <location>
        <begin position="284"/>
        <end position="477"/>
    </location>
</feature>
<protein>
    <submittedName>
        <fullName evidence="7">Aromatic ring hydroxylase</fullName>
    </submittedName>
</protein>
<feature type="binding site" evidence="4">
    <location>
        <position position="189"/>
    </location>
    <ligand>
        <name>FAD</name>
        <dbReference type="ChEBI" id="CHEBI:57692"/>
    </ligand>
</feature>
<feature type="domain" description="HpaB/PvcC/4-BUDH N-terminal" evidence="6">
    <location>
        <begin position="6"/>
        <end position="270"/>
    </location>
</feature>